<reference evidence="2" key="1">
    <citation type="submission" date="2019-05" db="EMBL/GenBank/DDBJ databases">
        <title>Annotation for the trematode Paragonimus heterotremus.</title>
        <authorList>
            <person name="Choi Y.-J."/>
        </authorList>
    </citation>
    <scope>NUCLEOTIDE SEQUENCE</scope>
    <source>
        <strain evidence="2">LC</strain>
    </source>
</reference>
<proteinExistence type="predicted"/>
<protein>
    <submittedName>
        <fullName evidence="2">Uncharacterized protein</fullName>
    </submittedName>
</protein>
<accession>A0A8J4SRD8</accession>
<gene>
    <name evidence="2" type="ORF">PHET_01709</name>
</gene>
<dbReference type="Proteomes" id="UP000748531">
    <property type="component" value="Unassembled WGS sequence"/>
</dbReference>
<dbReference type="AlphaFoldDB" id="A0A8J4SRD8"/>
<dbReference type="EMBL" id="LUCH01000662">
    <property type="protein sequence ID" value="KAF5404598.1"/>
    <property type="molecule type" value="Genomic_DNA"/>
</dbReference>
<dbReference type="OrthoDB" id="6273410at2759"/>
<keyword evidence="1" id="KW-0472">Membrane</keyword>
<evidence type="ECO:0000313" key="3">
    <source>
        <dbReference type="Proteomes" id="UP000748531"/>
    </source>
</evidence>
<feature type="transmembrane region" description="Helical" evidence="1">
    <location>
        <begin position="139"/>
        <end position="163"/>
    </location>
</feature>
<feature type="non-terminal residue" evidence="2">
    <location>
        <position position="1"/>
    </location>
</feature>
<evidence type="ECO:0000256" key="1">
    <source>
        <dbReference type="SAM" id="Phobius"/>
    </source>
</evidence>
<sequence>ASEAGDRRKYSLFGKKKYRPPSNYHIRQSSLSKNRLKYLFPTAAALGTIYVASRMRPRVHIRTYHDLYSHTVCEGRRTETDEITGMSRTYSHYICPDDPDQPFEQYCCRDSQTGVGFCCSYDEKTYYYSYNSNRVSVKWGLVGGSIAFLAIISLVIAIVYCLCCRLKRHSPTTTSTPLPPTTAVPPGGHSTYATTKPVLQPGLQPACPYPVGSTIVPSTTPMPGPYPASFAPPSTVPAAGLQPGSGWGAPPLPQPGSGWDETPPPAYSSVSIDMTWASMLRYRKKLPHSYWEGISVKNLSFLNVTVSTFSHVIQ</sequence>
<keyword evidence="3" id="KW-1185">Reference proteome</keyword>
<name>A0A8J4SRD8_9TREM</name>
<evidence type="ECO:0000313" key="2">
    <source>
        <dbReference type="EMBL" id="KAF5404598.1"/>
    </source>
</evidence>
<keyword evidence="1" id="KW-1133">Transmembrane helix</keyword>
<organism evidence="2 3">
    <name type="scientific">Paragonimus heterotremus</name>
    <dbReference type="NCBI Taxonomy" id="100268"/>
    <lineage>
        <taxon>Eukaryota</taxon>
        <taxon>Metazoa</taxon>
        <taxon>Spiralia</taxon>
        <taxon>Lophotrochozoa</taxon>
        <taxon>Platyhelminthes</taxon>
        <taxon>Trematoda</taxon>
        <taxon>Digenea</taxon>
        <taxon>Plagiorchiida</taxon>
        <taxon>Troglotremata</taxon>
        <taxon>Troglotrematidae</taxon>
        <taxon>Paragonimus</taxon>
    </lineage>
</organism>
<comment type="caution">
    <text evidence="2">The sequence shown here is derived from an EMBL/GenBank/DDBJ whole genome shotgun (WGS) entry which is preliminary data.</text>
</comment>
<keyword evidence="1" id="KW-0812">Transmembrane</keyword>